<evidence type="ECO:0000313" key="3">
    <source>
        <dbReference type="Proteomes" id="UP001595075"/>
    </source>
</evidence>
<gene>
    <name evidence="2" type="ORF">VTL71DRAFT_10609</name>
</gene>
<name>A0ABR4CTV7_9HELO</name>
<comment type="caution">
    <text evidence="2">The sequence shown here is derived from an EMBL/GenBank/DDBJ whole genome shotgun (WGS) entry which is preliminary data.</text>
</comment>
<evidence type="ECO:0000313" key="2">
    <source>
        <dbReference type="EMBL" id="KAL2073285.1"/>
    </source>
</evidence>
<reference evidence="2 3" key="1">
    <citation type="journal article" date="2024" name="Commun. Biol.">
        <title>Comparative genomic analysis of thermophilic fungi reveals convergent evolutionary adaptations and gene losses.</title>
        <authorList>
            <person name="Steindorff A.S."/>
            <person name="Aguilar-Pontes M.V."/>
            <person name="Robinson A.J."/>
            <person name="Andreopoulos B."/>
            <person name="LaButti K."/>
            <person name="Kuo A."/>
            <person name="Mondo S."/>
            <person name="Riley R."/>
            <person name="Otillar R."/>
            <person name="Haridas S."/>
            <person name="Lipzen A."/>
            <person name="Grimwood J."/>
            <person name="Schmutz J."/>
            <person name="Clum A."/>
            <person name="Reid I.D."/>
            <person name="Moisan M.C."/>
            <person name="Butler G."/>
            <person name="Nguyen T.T.M."/>
            <person name="Dewar K."/>
            <person name="Conant G."/>
            <person name="Drula E."/>
            <person name="Henrissat B."/>
            <person name="Hansel C."/>
            <person name="Singer S."/>
            <person name="Hutchinson M.I."/>
            <person name="de Vries R.P."/>
            <person name="Natvig D.O."/>
            <person name="Powell A.J."/>
            <person name="Tsang A."/>
            <person name="Grigoriev I.V."/>
        </authorList>
    </citation>
    <scope>NUCLEOTIDE SEQUENCE [LARGE SCALE GENOMIC DNA]</scope>
    <source>
        <strain evidence="2 3">CBS 494.80</strain>
    </source>
</reference>
<proteinExistence type="predicted"/>
<feature type="compositionally biased region" description="Basic and acidic residues" evidence="1">
    <location>
        <begin position="123"/>
        <end position="132"/>
    </location>
</feature>
<organism evidence="2 3">
    <name type="scientific">Oculimacula yallundae</name>
    <dbReference type="NCBI Taxonomy" id="86028"/>
    <lineage>
        <taxon>Eukaryota</taxon>
        <taxon>Fungi</taxon>
        <taxon>Dikarya</taxon>
        <taxon>Ascomycota</taxon>
        <taxon>Pezizomycotina</taxon>
        <taxon>Leotiomycetes</taxon>
        <taxon>Helotiales</taxon>
        <taxon>Ploettnerulaceae</taxon>
        <taxon>Oculimacula</taxon>
    </lineage>
</organism>
<dbReference type="EMBL" id="JAZHXI010000003">
    <property type="protein sequence ID" value="KAL2073285.1"/>
    <property type="molecule type" value="Genomic_DNA"/>
</dbReference>
<evidence type="ECO:0000256" key="1">
    <source>
        <dbReference type="SAM" id="MobiDB-lite"/>
    </source>
</evidence>
<feature type="region of interest" description="Disordered" evidence="1">
    <location>
        <begin position="25"/>
        <end position="60"/>
    </location>
</feature>
<keyword evidence="3" id="KW-1185">Reference proteome</keyword>
<sequence>MQRPVLDPANEDDMDLEDLRTRLWTAPSPNNPYGLGLFGGLPSPPPRKKRGAEPSPAALRPGLTPWMHDWASDKNDFLPEEGLDFWDDDLPDDDFSLGKPLDKVNYWEKPWIQARKDKKAQEIVRKAEQASKRKEKKKRSIPLSKVGRKRAWKKRAEGKPERVKGKFFKKEEIIIIGED</sequence>
<dbReference type="Proteomes" id="UP001595075">
    <property type="component" value="Unassembled WGS sequence"/>
</dbReference>
<feature type="compositionally biased region" description="Basic residues" evidence="1">
    <location>
        <begin position="133"/>
        <end position="153"/>
    </location>
</feature>
<accession>A0ABR4CTV7</accession>
<protein>
    <submittedName>
        <fullName evidence="2">Uncharacterized protein</fullName>
    </submittedName>
</protein>
<feature type="region of interest" description="Disordered" evidence="1">
    <location>
        <begin position="123"/>
        <end position="161"/>
    </location>
</feature>